<gene>
    <name evidence="2" type="ORF">ACFQ45_11430</name>
</gene>
<dbReference type="InterPro" id="IPR001041">
    <property type="entry name" value="2Fe-2S_ferredoxin-type"/>
</dbReference>
<proteinExistence type="predicted"/>
<accession>A0ABW4B1A9</accession>
<evidence type="ECO:0000313" key="3">
    <source>
        <dbReference type="Proteomes" id="UP001597059"/>
    </source>
</evidence>
<dbReference type="RefSeq" id="WP_377367774.1">
    <property type="nucleotide sequence ID" value="NZ_JBHTMN010000012.1"/>
</dbReference>
<keyword evidence="3" id="KW-1185">Reference proteome</keyword>
<evidence type="ECO:0000313" key="2">
    <source>
        <dbReference type="EMBL" id="MFD1383987.1"/>
    </source>
</evidence>
<protein>
    <submittedName>
        <fullName evidence="2">2Fe-2S iron-sulfur cluster-binding protein</fullName>
    </submittedName>
</protein>
<name>A0ABW4B1A9_9GAMM</name>
<dbReference type="EMBL" id="JBHTMN010000012">
    <property type="protein sequence ID" value="MFD1383987.1"/>
    <property type="molecule type" value="Genomic_DNA"/>
</dbReference>
<sequence>MSEIYTVTLDGSSYLLPAGSNLLQGLLGKGAIVPHSCLAGACESCALFDLHSQEKRLTCQTSVDQNLALTRYGQNAFPIATRITDVTVEADDFAIVTCHANTALLPCDAINWRIGDETGMSVSLTSSDEAVRLLLPIRLEADFGTLELGKKQQRTHIDPALKSVIICEGHLVPLGDELIKSLMALSHRVYGQPLVTDFEGAIPDQVFQRYDVAYVLIDRSVSMESLEKVFSLSKMRVEQYQYLLLTK</sequence>
<comment type="caution">
    <text evidence="2">The sequence shown here is derived from an EMBL/GenBank/DDBJ whole genome shotgun (WGS) entry which is preliminary data.</text>
</comment>
<dbReference type="Pfam" id="PF00111">
    <property type="entry name" value="Fer2"/>
    <property type="match status" value="1"/>
</dbReference>
<dbReference type="SUPFAM" id="SSF54292">
    <property type="entry name" value="2Fe-2S ferredoxin-like"/>
    <property type="match status" value="1"/>
</dbReference>
<dbReference type="Proteomes" id="UP001597059">
    <property type="component" value="Unassembled WGS sequence"/>
</dbReference>
<feature type="domain" description="2Fe-2S ferredoxin-type" evidence="1">
    <location>
        <begin position="5"/>
        <end position="75"/>
    </location>
</feature>
<dbReference type="InterPro" id="IPR036010">
    <property type="entry name" value="2Fe-2S_ferredoxin-like_sf"/>
</dbReference>
<evidence type="ECO:0000259" key="1">
    <source>
        <dbReference type="PROSITE" id="PS51085"/>
    </source>
</evidence>
<reference evidence="3" key="1">
    <citation type="journal article" date="2019" name="Int. J. Syst. Evol. Microbiol.">
        <title>The Global Catalogue of Microorganisms (GCM) 10K type strain sequencing project: providing services to taxonomists for standard genome sequencing and annotation.</title>
        <authorList>
            <consortium name="The Broad Institute Genomics Platform"/>
            <consortium name="The Broad Institute Genome Sequencing Center for Infectious Disease"/>
            <person name="Wu L."/>
            <person name="Ma J."/>
        </authorList>
    </citation>
    <scope>NUCLEOTIDE SEQUENCE [LARGE SCALE GENOMIC DNA]</scope>
    <source>
        <strain evidence="3">JCM 30774</strain>
    </source>
</reference>
<dbReference type="CDD" id="cd00207">
    <property type="entry name" value="fer2"/>
    <property type="match status" value="1"/>
</dbReference>
<organism evidence="2 3">
    <name type="scientific">Rhodanobacter aciditrophus</name>
    <dbReference type="NCBI Taxonomy" id="1623218"/>
    <lineage>
        <taxon>Bacteria</taxon>
        <taxon>Pseudomonadati</taxon>
        <taxon>Pseudomonadota</taxon>
        <taxon>Gammaproteobacteria</taxon>
        <taxon>Lysobacterales</taxon>
        <taxon>Rhodanobacteraceae</taxon>
        <taxon>Rhodanobacter</taxon>
    </lineage>
</organism>
<dbReference type="PROSITE" id="PS51085">
    <property type="entry name" value="2FE2S_FER_2"/>
    <property type="match status" value="1"/>
</dbReference>